<dbReference type="EMBL" id="KZ987914">
    <property type="protein sequence ID" value="RKP13949.1"/>
    <property type="molecule type" value="Genomic_DNA"/>
</dbReference>
<feature type="compositionally biased region" description="Basic residues" evidence="1">
    <location>
        <begin position="306"/>
        <end position="323"/>
    </location>
</feature>
<feature type="region of interest" description="Disordered" evidence="1">
    <location>
        <begin position="290"/>
        <end position="335"/>
    </location>
</feature>
<evidence type="ECO:0000313" key="2">
    <source>
        <dbReference type="EMBL" id="RKP13949.1"/>
    </source>
</evidence>
<keyword evidence="3" id="KW-1185">Reference proteome</keyword>
<dbReference type="OrthoDB" id="10589692at2759"/>
<gene>
    <name evidence="2" type="ORF">BJ684DRAFT_19601</name>
</gene>
<dbReference type="Proteomes" id="UP000267251">
    <property type="component" value="Unassembled WGS sequence"/>
</dbReference>
<name>A0A4V1IYB2_9FUNG</name>
<evidence type="ECO:0000256" key="1">
    <source>
        <dbReference type="SAM" id="MobiDB-lite"/>
    </source>
</evidence>
<feature type="compositionally biased region" description="Low complexity" evidence="1">
    <location>
        <begin position="94"/>
        <end position="113"/>
    </location>
</feature>
<feature type="region of interest" description="Disordered" evidence="1">
    <location>
        <begin position="94"/>
        <end position="119"/>
    </location>
</feature>
<sequence length="335" mass="36780">MSTCGGMTGQEGSGVDGGFPSDQTNGLYRQLQATLSFHMQPLDDEMDDEDVVLEEVEDLNDHPVVDRPSHIHGTNRHSRGSSVKMIGKIFPWISSSSSSSSSSSASTSASATTRPRSHSLPSLAREVLEDRVYLYSLFQRACVHQTSQVPVPSTLPQSAVSMVRRILHRIASYLLVRATDIARSGNRRSLNANILLLALDSDVDLEVLLRISSYTPTLLGTVQEETISIHEHRRSSRTASITSQLGHLLRPTHTSFPDPSSLHPTLPMANKVESLPPKLAILSGVDLHTTSPLNRPRSVHPSPPKVTHRQGKRIRYAAPLRHRTPSEQPLLLSVE</sequence>
<protein>
    <submittedName>
        <fullName evidence="2">Uncharacterized protein</fullName>
    </submittedName>
</protein>
<proteinExistence type="predicted"/>
<reference evidence="3" key="1">
    <citation type="journal article" date="2018" name="Nat. Microbiol.">
        <title>Leveraging single-cell genomics to expand the fungal tree of life.</title>
        <authorList>
            <person name="Ahrendt S.R."/>
            <person name="Quandt C.A."/>
            <person name="Ciobanu D."/>
            <person name="Clum A."/>
            <person name="Salamov A."/>
            <person name="Andreopoulos B."/>
            <person name="Cheng J.F."/>
            <person name="Woyke T."/>
            <person name="Pelin A."/>
            <person name="Henrissat B."/>
            <person name="Reynolds N.K."/>
            <person name="Benny G.L."/>
            <person name="Smith M.E."/>
            <person name="James T.Y."/>
            <person name="Grigoriev I.V."/>
        </authorList>
    </citation>
    <scope>NUCLEOTIDE SEQUENCE [LARGE SCALE GENOMIC DNA]</scope>
</reference>
<feature type="region of interest" description="Disordered" evidence="1">
    <location>
        <begin position="1"/>
        <end position="25"/>
    </location>
</feature>
<evidence type="ECO:0000313" key="3">
    <source>
        <dbReference type="Proteomes" id="UP000267251"/>
    </source>
</evidence>
<accession>A0A4V1IYB2</accession>
<dbReference type="AlphaFoldDB" id="A0A4V1IYB2"/>
<feature type="compositionally biased region" description="Gly residues" evidence="1">
    <location>
        <begin position="1"/>
        <end position="17"/>
    </location>
</feature>
<organism evidence="2 3">
    <name type="scientific">Piptocephalis cylindrospora</name>
    <dbReference type="NCBI Taxonomy" id="1907219"/>
    <lineage>
        <taxon>Eukaryota</taxon>
        <taxon>Fungi</taxon>
        <taxon>Fungi incertae sedis</taxon>
        <taxon>Zoopagomycota</taxon>
        <taxon>Zoopagomycotina</taxon>
        <taxon>Zoopagomycetes</taxon>
        <taxon>Zoopagales</taxon>
        <taxon>Piptocephalidaceae</taxon>
        <taxon>Piptocephalis</taxon>
    </lineage>
</organism>